<keyword evidence="2" id="KW-1185">Reference proteome</keyword>
<sequence>MKCVELNPTGHFDPWEPEKISELKANDLNRGMGNDLMFENETVKLWGICLRPYERLPFRKQKGQFSWTCVTGGLAISRYSDGKICLLRFEKGDVAYWNLENDELISDLENIGEDVLRITILEHKPLPNTKPSKETRKTA</sequence>
<accession>A0A7H9AL81</accession>
<evidence type="ECO:0000313" key="1">
    <source>
        <dbReference type="EMBL" id="QLG44209.1"/>
    </source>
</evidence>
<dbReference type="KEGG" id="cagg:HYG79_02210"/>
<dbReference type="AlphaFoldDB" id="A0A7H9AL81"/>
<gene>
    <name evidence="1" type="ORF">HYG79_02210</name>
</gene>
<dbReference type="Proteomes" id="UP000509302">
    <property type="component" value="Chromosome"/>
</dbReference>
<protein>
    <submittedName>
        <fullName evidence="1">Uncharacterized protein</fullName>
    </submittedName>
</protein>
<dbReference type="RefSeq" id="WP_179240544.1">
    <property type="nucleotide sequence ID" value="NZ_CP058595.1"/>
</dbReference>
<dbReference type="InterPro" id="IPR014710">
    <property type="entry name" value="RmlC-like_jellyroll"/>
</dbReference>
<evidence type="ECO:0000313" key="2">
    <source>
        <dbReference type="Proteomes" id="UP000509302"/>
    </source>
</evidence>
<organism evidence="1 2">
    <name type="scientific">Costertonia aggregata</name>
    <dbReference type="NCBI Taxonomy" id="343403"/>
    <lineage>
        <taxon>Bacteria</taxon>
        <taxon>Pseudomonadati</taxon>
        <taxon>Bacteroidota</taxon>
        <taxon>Flavobacteriia</taxon>
        <taxon>Flavobacteriales</taxon>
        <taxon>Flavobacteriaceae</taxon>
        <taxon>Costertonia</taxon>
    </lineage>
</organism>
<dbReference type="EMBL" id="CP058595">
    <property type="protein sequence ID" value="QLG44209.1"/>
    <property type="molecule type" value="Genomic_DNA"/>
</dbReference>
<proteinExistence type="predicted"/>
<reference evidence="1 2" key="1">
    <citation type="journal article" date="2006" name="Int. J. Syst. Evol. Microbiol.">
        <title>Costertonia aggregata gen. nov., sp. nov., a mesophilic marine bacterium of the family Flavobacteriaceae, isolated from a mature biofilm.</title>
        <authorList>
            <person name="Kwon K.K."/>
            <person name="Lee Y.K."/>
            <person name="Lee H.K."/>
        </authorList>
    </citation>
    <scope>NUCLEOTIDE SEQUENCE [LARGE SCALE GENOMIC DNA]</scope>
    <source>
        <strain evidence="1 2">KCCM 42265</strain>
    </source>
</reference>
<name>A0A7H9AL81_9FLAO</name>
<dbReference type="Gene3D" id="2.60.120.10">
    <property type="entry name" value="Jelly Rolls"/>
    <property type="match status" value="1"/>
</dbReference>